<evidence type="ECO:0000259" key="8">
    <source>
        <dbReference type="Pfam" id="PF20654"/>
    </source>
</evidence>
<dbReference type="PANTHER" id="PTHR16092:SF14">
    <property type="entry name" value="EXOCYST COMPLEX COMPONENT 1 ISOFORM X1"/>
    <property type="match status" value="1"/>
</dbReference>
<dbReference type="AlphaFoldDB" id="A0AAD5Y671"/>
<dbReference type="InterPro" id="IPR019160">
    <property type="entry name" value="Sec3_CC"/>
</dbReference>
<dbReference type="GO" id="GO:0005546">
    <property type="term" value="F:phosphatidylinositol-4,5-bisphosphate binding"/>
    <property type="evidence" value="ECO:0007669"/>
    <property type="project" value="TreeGrafter"/>
</dbReference>
<keyword evidence="10" id="KW-1185">Reference proteome</keyword>
<feature type="domain" description="Exocyst complex component Sec3 PIP2-binding N-terminal" evidence="7">
    <location>
        <begin position="69"/>
        <end position="125"/>
    </location>
</feature>
<dbReference type="Proteomes" id="UP001210925">
    <property type="component" value="Unassembled WGS sequence"/>
</dbReference>
<feature type="region of interest" description="Disordered" evidence="5">
    <location>
        <begin position="1"/>
        <end position="22"/>
    </location>
</feature>
<keyword evidence="3" id="KW-0268">Exocytosis</keyword>
<dbReference type="Pfam" id="PF15277">
    <property type="entry name" value="Sec3-PIP2_bind"/>
    <property type="match status" value="1"/>
</dbReference>
<dbReference type="Pfam" id="PF20654">
    <property type="entry name" value="Sec3_C-term"/>
    <property type="match status" value="1"/>
</dbReference>
<dbReference type="PANTHER" id="PTHR16092">
    <property type="entry name" value="SEC3/SYNTAXIN-RELATED"/>
    <property type="match status" value="1"/>
</dbReference>
<organism evidence="9 10">
    <name type="scientific">Boothiomyces macroporosus</name>
    <dbReference type="NCBI Taxonomy" id="261099"/>
    <lineage>
        <taxon>Eukaryota</taxon>
        <taxon>Fungi</taxon>
        <taxon>Fungi incertae sedis</taxon>
        <taxon>Chytridiomycota</taxon>
        <taxon>Chytridiomycota incertae sedis</taxon>
        <taxon>Chytridiomycetes</taxon>
        <taxon>Rhizophydiales</taxon>
        <taxon>Terramycetaceae</taxon>
        <taxon>Boothiomyces</taxon>
    </lineage>
</organism>
<keyword evidence="4" id="KW-0175">Coiled coil</keyword>
<evidence type="ECO:0000259" key="6">
    <source>
        <dbReference type="Pfam" id="PF09763"/>
    </source>
</evidence>
<proteinExistence type="inferred from homology"/>
<evidence type="ECO:0000256" key="1">
    <source>
        <dbReference type="ARBA" id="ARBA00006518"/>
    </source>
</evidence>
<protein>
    <recommendedName>
        <fullName evidence="11">Exocyst complex component Sec3 PIP2-binding N-terminal domain-containing protein</fullName>
    </recommendedName>
</protein>
<evidence type="ECO:0000259" key="7">
    <source>
        <dbReference type="Pfam" id="PF15277"/>
    </source>
</evidence>
<feature type="compositionally biased region" description="Basic and acidic residues" evidence="5">
    <location>
        <begin position="481"/>
        <end position="491"/>
    </location>
</feature>
<comment type="caution">
    <text evidence="9">The sequence shown here is derived from an EMBL/GenBank/DDBJ whole genome shotgun (WGS) entry which is preliminary data.</text>
</comment>
<sequence length="884" mass="100436">MSRAQDRQLRQQLTANLFPSKSDSDAERLLYSARVIEGGKEKDVNRMLDMFKTFQAEDDDEEEGKGRGKGTKVRLTKVKQTGTNSFSIIKSWNLDDVKSVEFGSNECQITIQIGKPYTWLFNSMGKKLSEKYNAKKAQMKLVNFDEELIQEQMTIVNEQNAAIDAQGDATEEKGEYMEELEDEIIDDLDAQFEIELPHVDLDVILSDFNWNAKGDAAALEAKLVTELQALEAVIKMGNDVHQIEAQNKGMQQTASNQKALLQELDSFISSLKVPGYLLEVLQNEPLDSADGIRECETAIEKVMNIIRSRNDDYGEMDATHERVSFLQGHANQFTGRICDFLTQLFAAQNLKLHGHENLEAKLFKFKKILTWVKEIDARKHYDLQMSYVKEVARAYRKEIGEFLEAIKTQHLSKRTGQEELDFLFIGHVSVSSAATNVLKSAVGISDKGTGGIKQKFENWRIKKVKKGNGFKEEDDDDESEPDAKRGLKRSDSIASGATGLDDDRMSPDEALGHALLKLTNIMIREQNFLMDFFGIVKNVAILSSSPATGAAPDDQATEDEAESLQKWQSGLSQPRQTFKDPKAEKRIIELLDIVFQEVRDLVMANIDAGLKHDQSYSVGMMVNIEYHLRENQNTCHTYILNLLDSLSRKVNILFEKFVYFVDRMEKMLSNWDGTARKQIDKAYAKILKCIFETFEAEAQQAGADSKNASDEKEFLNMHILSVENMHHLYSELKTRRIPSLDSFAKQAKILYDVNLEAYCKVVIRKPLGKLLEFFEGVEGLLKTGPPDEVAYHVQYSKSALKDVIKKYPGKELKKSLEVLYKKVEKHYSDNASLLQVVWAQIQIDCGNQVKKYEDLITKCYPELAIRLDFTKKDLDSYFAAALEQ</sequence>
<feature type="domain" description="Exocyst complex component Sec3 coiled-coil" evidence="6">
    <location>
        <begin position="235"/>
        <end position="304"/>
    </location>
</feature>
<dbReference type="Pfam" id="PF09763">
    <property type="entry name" value="Sec3_CC"/>
    <property type="match status" value="1"/>
</dbReference>
<dbReference type="Gene3D" id="2.30.29.90">
    <property type="match status" value="1"/>
</dbReference>
<comment type="similarity">
    <text evidence="1">Belongs to the SEC3 family.</text>
</comment>
<dbReference type="InterPro" id="IPR028258">
    <property type="entry name" value="Sec3-PIP2_bind"/>
</dbReference>
<dbReference type="GO" id="GO:0006887">
    <property type="term" value="P:exocytosis"/>
    <property type="evidence" value="ECO:0007669"/>
    <property type="project" value="UniProtKB-KW"/>
</dbReference>
<feature type="region of interest" description="Disordered" evidence="5">
    <location>
        <begin position="468"/>
        <end position="506"/>
    </location>
</feature>
<evidence type="ECO:0008006" key="11">
    <source>
        <dbReference type="Google" id="ProtNLM"/>
    </source>
</evidence>
<keyword evidence="2" id="KW-0813">Transport</keyword>
<evidence type="ECO:0000256" key="5">
    <source>
        <dbReference type="SAM" id="MobiDB-lite"/>
    </source>
</evidence>
<accession>A0AAD5Y671</accession>
<evidence type="ECO:0000256" key="3">
    <source>
        <dbReference type="ARBA" id="ARBA00022483"/>
    </source>
</evidence>
<feature type="domain" description="Exocyst complex component Sec3 C-terminal" evidence="8">
    <location>
        <begin position="656"/>
        <end position="861"/>
    </location>
</feature>
<reference evidence="9" key="1">
    <citation type="submission" date="2020-05" db="EMBL/GenBank/DDBJ databases">
        <title>Phylogenomic resolution of chytrid fungi.</title>
        <authorList>
            <person name="Stajich J.E."/>
            <person name="Amses K."/>
            <person name="Simmons R."/>
            <person name="Seto K."/>
            <person name="Myers J."/>
            <person name="Bonds A."/>
            <person name="Quandt C.A."/>
            <person name="Barry K."/>
            <person name="Liu P."/>
            <person name="Grigoriev I."/>
            <person name="Longcore J.E."/>
            <person name="James T.Y."/>
        </authorList>
    </citation>
    <scope>NUCLEOTIDE SEQUENCE</scope>
    <source>
        <strain evidence="9">PLAUS21</strain>
    </source>
</reference>
<evidence type="ECO:0000313" key="9">
    <source>
        <dbReference type="EMBL" id="KAJ3254540.1"/>
    </source>
</evidence>
<dbReference type="GO" id="GO:0006893">
    <property type="term" value="P:Golgi to plasma membrane transport"/>
    <property type="evidence" value="ECO:0007669"/>
    <property type="project" value="TreeGrafter"/>
</dbReference>
<dbReference type="GO" id="GO:0000145">
    <property type="term" value="C:exocyst"/>
    <property type="evidence" value="ECO:0007669"/>
    <property type="project" value="InterPro"/>
</dbReference>
<feature type="compositionally biased region" description="Polar residues" evidence="5">
    <location>
        <begin position="10"/>
        <end position="21"/>
    </location>
</feature>
<evidence type="ECO:0000313" key="10">
    <source>
        <dbReference type="Proteomes" id="UP001210925"/>
    </source>
</evidence>
<dbReference type="EMBL" id="JADGKB010000083">
    <property type="protein sequence ID" value="KAJ3254540.1"/>
    <property type="molecule type" value="Genomic_DNA"/>
</dbReference>
<evidence type="ECO:0000256" key="4">
    <source>
        <dbReference type="ARBA" id="ARBA00023054"/>
    </source>
</evidence>
<evidence type="ECO:0000256" key="2">
    <source>
        <dbReference type="ARBA" id="ARBA00022448"/>
    </source>
</evidence>
<dbReference type="GO" id="GO:0005886">
    <property type="term" value="C:plasma membrane"/>
    <property type="evidence" value="ECO:0007669"/>
    <property type="project" value="TreeGrafter"/>
</dbReference>
<name>A0AAD5Y671_9FUNG</name>
<dbReference type="InterPro" id="IPR048628">
    <property type="entry name" value="Sec3_C"/>
</dbReference>
<gene>
    <name evidence="9" type="ORF">HK103_007094</name>
</gene>